<keyword evidence="3" id="KW-0809">Transit peptide</keyword>
<sequence length="436" mass="48709">MVAFARAALSSQLSAVARPVSLCRRIHSSHFRSAVAHPITAHGPPPKAPELKEKSKPKEAELPAPEGEGSRYNLTAALRKRFWKDVHVHGKSDEYQVLLDKRPVRTPTKEVLTIPSTKPHLAHAIALEWDVMASAQEALKSHLIPMTSLAARATDIAREDAEGKNTTRKQILTTAMRYLDTDTLLCWEPEREMHVLERTAADGTPIESLRQIQTRIAGNVMSFLSTKVWPGLEIIPILDANSILPLAQPKGTKDSIGTWVSGLSAYDLAGLERAIIASKSLLIAVRLVVEWSENFRHLQRPETKRFGIEEAAEASSLEVTWQTNQWGEVEDTHDVGKEDLKRQLGSVVILVSGETRSILRHGEETKERTTKKGQVVDQKVIFPHDHTKTSQRLFIKRGDLLESRVDHPNGLLEFDIDRLREYATCALCRMDLTPAT</sequence>
<dbReference type="GO" id="GO:0005739">
    <property type="term" value="C:mitochondrion"/>
    <property type="evidence" value="ECO:0007669"/>
    <property type="project" value="UniProtKB-SubCell"/>
</dbReference>
<dbReference type="SUPFAM" id="SSF160909">
    <property type="entry name" value="ATP12-like"/>
    <property type="match status" value="1"/>
</dbReference>
<protein>
    <submittedName>
        <fullName evidence="7">ATP12, ATPase F1F0-assembly protein</fullName>
    </submittedName>
</protein>
<dbReference type="Gene3D" id="3.30.2180.10">
    <property type="entry name" value="ATP12-like"/>
    <property type="match status" value="1"/>
</dbReference>
<dbReference type="InterPro" id="IPR011419">
    <property type="entry name" value="ATP12_ATP_synth-F1-assembly"/>
</dbReference>
<accession>W6QHV4</accession>
<evidence type="ECO:0000256" key="6">
    <source>
        <dbReference type="SAM" id="MobiDB-lite"/>
    </source>
</evidence>
<comment type="similarity">
    <text evidence="2">Belongs to the ATP12 family.</text>
</comment>
<dbReference type="EMBL" id="HG792015">
    <property type="protein sequence ID" value="CDM29187.1"/>
    <property type="molecule type" value="Genomic_DNA"/>
</dbReference>
<keyword evidence="4" id="KW-0496">Mitochondrion</keyword>
<evidence type="ECO:0000256" key="2">
    <source>
        <dbReference type="ARBA" id="ARBA00008231"/>
    </source>
</evidence>
<dbReference type="GO" id="GO:0033615">
    <property type="term" value="P:mitochondrial proton-transporting ATP synthase complex assembly"/>
    <property type="evidence" value="ECO:0007669"/>
    <property type="project" value="TreeGrafter"/>
</dbReference>
<proteinExistence type="inferred from homology"/>
<organism evidence="7 8">
    <name type="scientific">Penicillium roqueforti (strain FM164)</name>
    <dbReference type="NCBI Taxonomy" id="1365484"/>
    <lineage>
        <taxon>Eukaryota</taxon>
        <taxon>Fungi</taxon>
        <taxon>Dikarya</taxon>
        <taxon>Ascomycota</taxon>
        <taxon>Pezizomycotina</taxon>
        <taxon>Eurotiomycetes</taxon>
        <taxon>Eurotiomycetidae</taxon>
        <taxon>Eurotiales</taxon>
        <taxon>Aspergillaceae</taxon>
        <taxon>Penicillium</taxon>
    </lineage>
</organism>
<evidence type="ECO:0000313" key="7">
    <source>
        <dbReference type="EMBL" id="CDM29187.1"/>
    </source>
</evidence>
<dbReference type="Pfam" id="PF07542">
    <property type="entry name" value="ATP12"/>
    <property type="match status" value="1"/>
</dbReference>
<dbReference type="InterPro" id="IPR023335">
    <property type="entry name" value="ATP12_ortho_dom_sf"/>
</dbReference>
<reference evidence="7" key="1">
    <citation type="journal article" date="2014" name="Nat. Commun.">
        <title>Multiple recent horizontal transfers of a large genomic region in cheese making fungi.</title>
        <authorList>
            <person name="Cheeseman K."/>
            <person name="Ropars J."/>
            <person name="Renault P."/>
            <person name="Dupont J."/>
            <person name="Gouzy J."/>
            <person name="Branca A."/>
            <person name="Abraham A.L."/>
            <person name="Ceppi M."/>
            <person name="Conseiller E."/>
            <person name="Debuchy R."/>
            <person name="Malagnac F."/>
            <person name="Goarin A."/>
            <person name="Silar P."/>
            <person name="Lacoste S."/>
            <person name="Sallet E."/>
            <person name="Bensimon A."/>
            <person name="Giraud T."/>
            <person name="Brygoo Y."/>
        </authorList>
    </citation>
    <scope>NUCLEOTIDE SEQUENCE [LARGE SCALE GENOMIC DNA]</scope>
    <source>
        <strain evidence="7">FM164</strain>
    </source>
</reference>
<dbReference type="STRING" id="1365484.W6QHV4"/>
<evidence type="ECO:0000313" key="8">
    <source>
        <dbReference type="Proteomes" id="UP000030686"/>
    </source>
</evidence>
<dbReference type="PANTHER" id="PTHR21013">
    <property type="entry name" value="ATP SYNTHASE MITOCHONDRIAL F1 COMPLEX ASSEMBLY FACTOR 2/ATP12 PROTEIN, MITOCHONDRIAL PRECURSOR"/>
    <property type="match status" value="1"/>
</dbReference>
<evidence type="ECO:0000256" key="4">
    <source>
        <dbReference type="ARBA" id="ARBA00023128"/>
    </source>
</evidence>
<keyword evidence="5" id="KW-0143">Chaperone</keyword>
<dbReference type="Gene3D" id="1.10.3580.10">
    <property type="entry name" value="ATP12 ATPase"/>
    <property type="match status" value="1"/>
</dbReference>
<evidence type="ECO:0000256" key="1">
    <source>
        <dbReference type="ARBA" id="ARBA00004173"/>
    </source>
</evidence>
<keyword evidence="8" id="KW-1185">Reference proteome</keyword>
<dbReference type="OMA" id="WQTNQWG"/>
<comment type="subcellular location">
    <subcellularLocation>
        <location evidence="1">Mitochondrion</location>
    </subcellularLocation>
</comment>
<dbReference type="OrthoDB" id="5322896at2759"/>
<dbReference type="AlphaFoldDB" id="W6QHV4"/>
<evidence type="ECO:0000256" key="3">
    <source>
        <dbReference type="ARBA" id="ARBA00022946"/>
    </source>
</evidence>
<feature type="compositionally biased region" description="Basic and acidic residues" evidence="6">
    <location>
        <begin position="49"/>
        <end position="61"/>
    </location>
</feature>
<name>W6QHV4_PENRF</name>
<dbReference type="PANTHER" id="PTHR21013:SF10">
    <property type="entry name" value="ATP SYNTHASE MITOCHONDRIAL F1 COMPLEX ASSEMBLY FACTOR 2"/>
    <property type="match status" value="1"/>
</dbReference>
<dbReference type="Proteomes" id="UP000030686">
    <property type="component" value="Unassembled WGS sequence"/>
</dbReference>
<evidence type="ECO:0000256" key="5">
    <source>
        <dbReference type="ARBA" id="ARBA00023186"/>
    </source>
</evidence>
<gene>
    <name evidence="7" type="ORF">PROQFM164_S01g002999</name>
</gene>
<feature type="region of interest" description="Disordered" evidence="6">
    <location>
        <begin position="34"/>
        <end position="69"/>
    </location>
</feature>
<dbReference type="InterPro" id="IPR042272">
    <property type="entry name" value="ATP12_ATP_synth-F1-assembly_N"/>
</dbReference>